<feature type="domain" description="Glycosyl transferase family 1" evidence="5">
    <location>
        <begin position="609"/>
        <end position="664"/>
    </location>
</feature>
<dbReference type="PANTHER" id="PTHR43179:SF12">
    <property type="entry name" value="GALACTOFURANOSYLTRANSFERASE GLFT2"/>
    <property type="match status" value="1"/>
</dbReference>
<dbReference type="Proteomes" id="UP000479756">
    <property type="component" value="Unassembled WGS sequence"/>
</dbReference>
<gene>
    <name evidence="8" type="ORF">G3T37_10150</name>
</gene>
<dbReference type="Pfam" id="PF00534">
    <property type="entry name" value="Glycos_transf_1"/>
    <property type="match status" value="1"/>
</dbReference>
<evidence type="ECO:0000256" key="1">
    <source>
        <dbReference type="ARBA" id="ARBA00004776"/>
    </source>
</evidence>
<dbReference type="Pfam" id="PF13692">
    <property type="entry name" value="Glyco_trans_1_4"/>
    <property type="match status" value="1"/>
</dbReference>
<dbReference type="Pfam" id="PF00535">
    <property type="entry name" value="Glycos_transf_2"/>
    <property type="match status" value="1"/>
</dbReference>
<dbReference type="InterPro" id="IPR001296">
    <property type="entry name" value="Glyco_trans_1"/>
</dbReference>
<evidence type="ECO:0000256" key="2">
    <source>
        <dbReference type="ARBA" id="ARBA00006739"/>
    </source>
</evidence>
<organism evidence="8 9">
    <name type="scientific">Galbitalea soli</name>
    <dbReference type="NCBI Taxonomy" id="1268042"/>
    <lineage>
        <taxon>Bacteria</taxon>
        <taxon>Bacillati</taxon>
        <taxon>Actinomycetota</taxon>
        <taxon>Actinomycetes</taxon>
        <taxon>Micrococcales</taxon>
        <taxon>Microbacteriaceae</taxon>
        <taxon>Galbitalea</taxon>
    </lineage>
</organism>
<dbReference type="Gene3D" id="3.90.550.10">
    <property type="entry name" value="Spore Coat Polysaccharide Biosynthesis Protein SpsA, Chain A"/>
    <property type="match status" value="1"/>
</dbReference>
<dbReference type="InterPro" id="IPR001173">
    <property type="entry name" value="Glyco_trans_2-like"/>
</dbReference>
<dbReference type="Pfam" id="PF13439">
    <property type="entry name" value="Glyco_transf_4"/>
    <property type="match status" value="1"/>
</dbReference>
<evidence type="ECO:0000259" key="7">
    <source>
        <dbReference type="Pfam" id="PF13439"/>
    </source>
</evidence>
<evidence type="ECO:0000259" key="6">
    <source>
        <dbReference type="Pfam" id="PF00535"/>
    </source>
</evidence>
<feature type="domain" description="Glycosyltransferase 2-like" evidence="6">
    <location>
        <begin position="36"/>
        <end position="208"/>
    </location>
</feature>
<evidence type="ECO:0000256" key="3">
    <source>
        <dbReference type="ARBA" id="ARBA00022676"/>
    </source>
</evidence>
<dbReference type="Gene3D" id="3.40.50.2000">
    <property type="entry name" value="Glycogen Phosphorylase B"/>
    <property type="match status" value="3"/>
</dbReference>
<accession>A0A7C9TR24</accession>
<evidence type="ECO:0000313" key="8">
    <source>
        <dbReference type="EMBL" id="NEM91718.1"/>
    </source>
</evidence>
<dbReference type="SUPFAM" id="SSF53448">
    <property type="entry name" value="Nucleotide-diphospho-sugar transferases"/>
    <property type="match status" value="1"/>
</dbReference>
<keyword evidence="4 8" id="KW-0808">Transferase</keyword>
<comment type="pathway">
    <text evidence="1">Cell wall biogenesis; cell wall polysaccharide biosynthesis.</text>
</comment>
<dbReference type="EMBL" id="JAAGWZ010000002">
    <property type="protein sequence ID" value="NEM91718.1"/>
    <property type="molecule type" value="Genomic_DNA"/>
</dbReference>
<dbReference type="PANTHER" id="PTHR43179">
    <property type="entry name" value="RHAMNOSYLTRANSFERASE WBBL"/>
    <property type="match status" value="1"/>
</dbReference>
<dbReference type="AlphaFoldDB" id="A0A7C9TR24"/>
<evidence type="ECO:0000259" key="5">
    <source>
        <dbReference type="Pfam" id="PF00534"/>
    </source>
</evidence>
<dbReference type="GO" id="GO:0016757">
    <property type="term" value="F:glycosyltransferase activity"/>
    <property type="evidence" value="ECO:0007669"/>
    <property type="project" value="UniProtKB-KW"/>
</dbReference>
<comment type="caution">
    <text evidence="8">The sequence shown here is derived from an EMBL/GenBank/DDBJ whole genome shotgun (WGS) entry which is preliminary data.</text>
</comment>
<evidence type="ECO:0000313" key="9">
    <source>
        <dbReference type="Proteomes" id="UP000479756"/>
    </source>
</evidence>
<dbReference type="RefSeq" id="WP_163473605.1">
    <property type="nucleotide sequence ID" value="NZ_JAAGWZ010000002.1"/>
</dbReference>
<dbReference type="SUPFAM" id="SSF53756">
    <property type="entry name" value="UDP-Glycosyltransferase/glycogen phosphorylase"/>
    <property type="match status" value="2"/>
</dbReference>
<keyword evidence="9" id="KW-1185">Reference proteome</keyword>
<proteinExistence type="inferred from homology"/>
<evidence type="ECO:0000256" key="4">
    <source>
        <dbReference type="ARBA" id="ARBA00022679"/>
    </source>
</evidence>
<comment type="similarity">
    <text evidence="2">Belongs to the glycosyltransferase 2 family.</text>
</comment>
<dbReference type="InterPro" id="IPR028098">
    <property type="entry name" value="Glyco_trans_4-like_N"/>
</dbReference>
<dbReference type="InterPro" id="IPR029044">
    <property type="entry name" value="Nucleotide-diphossugar_trans"/>
</dbReference>
<reference evidence="8 9" key="1">
    <citation type="journal article" date="2014" name="Int. J. Syst. Evol. Microbiol.">
        <title>Description of Galbitalea soli gen. nov., sp. nov., and Frondihabitans sucicola sp. nov.</title>
        <authorList>
            <person name="Kim S.J."/>
            <person name="Lim J.M."/>
            <person name="Ahn J.H."/>
            <person name="Weon H.Y."/>
            <person name="Hamada M."/>
            <person name="Suzuki K."/>
            <person name="Ahn T.Y."/>
            <person name="Kwon S.W."/>
        </authorList>
    </citation>
    <scope>NUCLEOTIDE SEQUENCE [LARGE SCALE GENOMIC DNA]</scope>
    <source>
        <strain evidence="8 9">NBRC 108727</strain>
    </source>
</reference>
<name>A0A7C9TR24_9MICO</name>
<keyword evidence="3" id="KW-0328">Glycosyltransferase</keyword>
<protein>
    <submittedName>
        <fullName evidence="8">Glycosyltransferase</fullName>
    </submittedName>
</protein>
<sequence>MREPRSGELRRGFRRHESVDPITLVNQLKTAPDLVIVVPVHNGGEIVLDCLRALERHSGRRRIVVIDDHSTDEWTLGMLDGIRSEGRIEVIRNEVNLGYTRTANKATQLDPAADVVLVNSDAIVGPLWVERLRWTAYSMNGVAAVSAFSDYAGGFALPERGIKNDWPEHLGWANVARFIAQESRNWALEAPTAHGFCMYIRRAALDAVGLFDEESFPRGYGEENEWSMRAISAGFTTVGAPHVFVQHAQGASFGDSRTELIANARAIVDELHPSYSPFVGQWFSSKQYATVSADSARMRSILGTDPVRPRTLYVLHDANGGTPETNRDLMNGLAHLQDSFLLMARRNMIRLVHWDNGHAIEIARWMPASPFILTDTWRDDYAALVTEIIVKYAIEVVHVRHLIDQPLTTVPEVCRMLGVPMILSTHDFYYICPSVHLLDQNAHFCGGVCTPGEGPCTLPTEFVRGAPTLKHDWINEWRRRSSTVLDAATRVIATTRSAASIYNANYPRYADKMTLIEHGRDLAGNWSTLRKGRERRPGPVRVACAANWALHKGTEYIARIVAATQGQVEWHILGQGSDFLGEAAVDHGTYHRESFRDVMDTIDPDFMGLFSIWPETYSHTLTEAWALGIPVLATDLGAVADRVRDFGGGILFDVENPESVAAYLLDEAAKLTEGPLDHIDVPRHSIKSRLTMAEDYALLFERVREPITKPVIGYVVKGAGGRHTGSTHVRMIRRVLSAEASSVHFKAINTSDFVSGRDSTEYTSIVIQRDAMDATLVDEFIAVTAARGLPYFVEMDDDLISESSVRRLVKMGYEEAALAALTRLLRSASGLSVSTPELARRLSEFQSKIVIVPNELDDALWTDSRPVSAVEPPKTKAIHVLYMGSVTHTDDLKLLEPVFQRLKASDGRKIVLDLVGVTTDTVEGMNRVAIPAGSTQYPNFVDWLRANGGRWTLGVAPLVEEEFNGAKSDLKFLEYTAIGLPTIASDVGPYRGLDQYGAVLTENSVEAWRTAIRELVDNPVTAREHLEQSADYLVRERTFSSGIGMTVWLRQLLGG</sequence>
<feature type="domain" description="Glycosyltransferase subfamily 4-like N-terminal" evidence="7">
    <location>
        <begin position="380"/>
        <end position="522"/>
    </location>
</feature>